<dbReference type="Pfam" id="PF05016">
    <property type="entry name" value="ParE_toxin"/>
    <property type="match status" value="1"/>
</dbReference>
<dbReference type="RefSeq" id="WP_166195022.1">
    <property type="nucleotide sequence ID" value="NZ_CP049815.1"/>
</dbReference>
<dbReference type="PANTHER" id="PTHR33755">
    <property type="entry name" value="TOXIN PARE1-RELATED"/>
    <property type="match status" value="1"/>
</dbReference>
<evidence type="ECO:0000256" key="1">
    <source>
        <dbReference type="ARBA" id="ARBA00006226"/>
    </source>
</evidence>
<sequence length="103" mass="12153">MPKRTVTEYRLTPAALSDLDAIWDYTVRMWSVGQAETYIRAIASDMSLLLRHPEIARERLEIRPPVRVYRSGSHLIIYRIEASWLDVLRIVHARQNWTAYLNE</sequence>
<dbReference type="KEGG" id="mon:G8E03_16135"/>
<dbReference type="InterPro" id="IPR035093">
    <property type="entry name" value="RelE/ParE_toxin_dom_sf"/>
</dbReference>
<gene>
    <name evidence="4" type="ORF">G8E03_16135</name>
</gene>
<protein>
    <recommendedName>
        <fullName evidence="3">Toxin</fullName>
    </recommendedName>
</protein>
<dbReference type="InterPro" id="IPR028344">
    <property type="entry name" value="ParE1/4"/>
</dbReference>
<dbReference type="Gene3D" id="3.30.2310.20">
    <property type="entry name" value="RelE-like"/>
    <property type="match status" value="1"/>
</dbReference>
<dbReference type="EMBL" id="CP049815">
    <property type="protein sequence ID" value="QIK42380.1"/>
    <property type="molecule type" value="Genomic_DNA"/>
</dbReference>
<evidence type="ECO:0000313" key="4">
    <source>
        <dbReference type="EMBL" id="QIK42380.1"/>
    </source>
</evidence>
<keyword evidence="4" id="KW-0614">Plasmid</keyword>
<comment type="similarity">
    <text evidence="1 3">Belongs to the RelE toxin family.</text>
</comment>
<evidence type="ECO:0000256" key="3">
    <source>
        <dbReference type="PIRNR" id="PIRNR029218"/>
    </source>
</evidence>
<dbReference type="InterPro" id="IPR007712">
    <property type="entry name" value="RelE/ParE_toxin"/>
</dbReference>
<name>A0A6G7VR32_9RHOB</name>
<dbReference type="PANTHER" id="PTHR33755:SF9">
    <property type="entry name" value="TOXIN PARE1"/>
    <property type="match status" value="1"/>
</dbReference>
<geneLocation type="plasmid" evidence="4 5">
    <name>unnamed4</name>
</geneLocation>
<reference evidence="4 5" key="1">
    <citation type="submission" date="2020-03" db="EMBL/GenBank/DDBJ databases">
        <title>Complete genome sequence of Monaibacterium sp. ALG8 with diverse plasmids.</title>
        <authorList>
            <person name="Sun C."/>
        </authorList>
    </citation>
    <scope>NUCLEOTIDE SEQUENCE [LARGE SCALE GENOMIC DNA]</scope>
    <source>
        <strain evidence="4 5">ALG8</strain>
        <plasmid evidence="4 5">unnamed4</plasmid>
    </source>
</reference>
<keyword evidence="2" id="KW-1277">Toxin-antitoxin system</keyword>
<dbReference type="AlphaFoldDB" id="A0A6G7VR32"/>
<dbReference type="InterPro" id="IPR051803">
    <property type="entry name" value="TA_system_RelE-like_toxin"/>
</dbReference>
<dbReference type="PIRSF" id="PIRSF029218">
    <property type="entry name" value="ParE"/>
    <property type="match status" value="1"/>
</dbReference>
<dbReference type="Proteomes" id="UP000500791">
    <property type="component" value="Plasmid unnamed4"/>
</dbReference>
<keyword evidence="5" id="KW-1185">Reference proteome</keyword>
<organism evidence="4 5">
    <name type="scientific">Pontivivens nitratireducens</name>
    <dbReference type="NCBI Taxonomy" id="2758038"/>
    <lineage>
        <taxon>Bacteria</taxon>
        <taxon>Pseudomonadati</taxon>
        <taxon>Pseudomonadota</taxon>
        <taxon>Alphaproteobacteria</taxon>
        <taxon>Rhodobacterales</taxon>
        <taxon>Paracoccaceae</taxon>
        <taxon>Pontivivens</taxon>
    </lineage>
</organism>
<evidence type="ECO:0000256" key="2">
    <source>
        <dbReference type="ARBA" id="ARBA00022649"/>
    </source>
</evidence>
<evidence type="ECO:0000313" key="5">
    <source>
        <dbReference type="Proteomes" id="UP000500791"/>
    </source>
</evidence>
<accession>A0A6G7VR32</accession>
<proteinExistence type="inferred from homology"/>